<keyword evidence="3" id="KW-1185">Reference proteome</keyword>
<accession>A0ABN8QVD4</accession>
<feature type="region of interest" description="Disordered" evidence="1">
    <location>
        <begin position="1"/>
        <end position="20"/>
    </location>
</feature>
<name>A0ABN8QVD4_9CNID</name>
<dbReference type="Proteomes" id="UP001159427">
    <property type="component" value="Unassembled WGS sequence"/>
</dbReference>
<proteinExistence type="predicted"/>
<dbReference type="EMBL" id="CALNXI010001457">
    <property type="protein sequence ID" value="CAH3169573.1"/>
    <property type="molecule type" value="Genomic_DNA"/>
</dbReference>
<evidence type="ECO:0000313" key="3">
    <source>
        <dbReference type="Proteomes" id="UP001159427"/>
    </source>
</evidence>
<comment type="caution">
    <text evidence="2">The sequence shown here is derived from an EMBL/GenBank/DDBJ whole genome shotgun (WGS) entry which is preliminary data.</text>
</comment>
<gene>
    <name evidence="2" type="ORF">PEVE_00006920</name>
</gene>
<feature type="non-terminal residue" evidence="2">
    <location>
        <position position="102"/>
    </location>
</feature>
<organism evidence="2 3">
    <name type="scientific">Porites evermanni</name>
    <dbReference type="NCBI Taxonomy" id="104178"/>
    <lineage>
        <taxon>Eukaryota</taxon>
        <taxon>Metazoa</taxon>
        <taxon>Cnidaria</taxon>
        <taxon>Anthozoa</taxon>
        <taxon>Hexacorallia</taxon>
        <taxon>Scleractinia</taxon>
        <taxon>Fungiina</taxon>
        <taxon>Poritidae</taxon>
        <taxon>Porites</taxon>
    </lineage>
</organism>
<protein>
    <submittedName>
        <fullName evidence="2">Uncharacterized protein</fullName>
    </submittedName>
</protein>
<evidence type="ECO:0000313" key="2">
    <source>
        <dbReference type="EMBL" id="CAH3169573.1"/>
    </source>
</evidence>
<reference evidence="2 3" key="1">
    <citation type="submission" date="2022-05" db="EMBL/GenBank/DDBJ databases">
        <authorList>
            <consortium name="Genoscope - CEA"/>
            <person name="William W."/>
        </authorList>
    </citation>
    <scope>NUCLEOTIDE SEQUENCE [LARGE SCALE GENOMIC DNA]</scope>
</reference>
<evidence type="ECO:0000256" key="1">
    <source>
        <dbReference type="SAM" id="MobiDB-lite"/>
    </source>
</evidence>
<sequence length="102" mass="12140">MSEYLSKPFHRHKKPVKSSNMPEKWRFGYENYVTSKQLSQTQKGMTVKASYEDLTGPHQRQRNILIECVNKNNDDDDDDNKNSYRTEWYRTFSTSKYNFSSG</sequence>